<evidence type="ECO:0000256" key="2">
    <source>
        <dbReference type="ARBA" id="ARBA00009226"/>
    </source>
</evidence>
<comment type="similarity">
    <text evidence="2">Belongs to the FliN/MopA/SpaO family.</text>
</comment>
<name>A0AA42DPY3_9FIRM</name>
<dbReference type="InterPro" id="IPR001543">
    <property type="entry name" value="FliN-like_C"/>
</dbReference>
<dbReference type="InterPro" id="IPR028976">
    <property type="entry name" value="CheC-like_sf"/>
</dbReference>
<dbReference type="Pfam" id="PF04509">
    <property type="entry name" value="CheC"/>
    <property type="match status" value="2"/>
</dbReference>
<feature type="domain" description="CheC-like protein" evidence="8">
    <location>
        <begin position="36"/>
        <end position="71"/>
    </location>
</feature>
<keyword evidence="5" id="KW-0283">Flagellar rotation</keyword>
<accession>A0AA42DPY3</accession>
<evidence type="ECO:0000256" key="5">
    <source>
        <dbReference type="ARBA" id="ARBA00022779"/>
    </source>
</evidence>
<evidence type="ECO:0000256" key="4">
    <source>
        <dbReference type="ARBA" id="ARBA00022500"/>
    </source>
</evidence>
<feature type="domain" description="Flagellar motor switch protein FliN-like C-terminal" evidence="7">
    <location>
        <begin position="353"/>
        <end position="422"/>
    </location>
</feature>
<evidence type="ECO:0000259" key="8">
    <source>
        <dbReference type="Pfam" id="PF04509"/>
    </source>
</evidence>
<dbReference type="GO" id="GO:0006935">
    <property type="term" value="P:chemotaxis"/>
    <property type="evidence" value="ECO:0007669"/>
    <property type="project" value="UniProtKB-KW"/>
</dbReference>
<dbReference type="InterPro" id="IPR012826">
    <property type="entry name" value="FliN"/>
</dbReference>
<dbReference type="PRINTS" id="PR00956">
    <property type="entry name" value="FLGMOTORFLIN"/>
</dbReference>
<dbReference type="EMBL" id="JAQIFT010000049">
    <property type="protein sequence ID" value="MDA3732598.1"/>
    <property type="molecule type" value="Genomic_DNA"/>
</dbReference>
<keyword evidence="4" id="KW-0145">Chemotaxis</keyword>
<dbReference type="InterPro" id="IPR007597">
    <property type="entry name" value="CheC"/>
</dbReference>
<keyword evidence="9" id="KW-0282">Flagellum</keyword>
<dbReference type="NCBIfam" id="TIGR02480">
    <property type="entry name" value="fliN"/>
    <property type="match status" value="1"/>
</dbReference>
<organism evidence="9 10">
    <name type="scientific">Holtiella tumoricola</name>
    <dbReference type="NCBI Taxonomy" id="3018743"/>
    <lineage>
        <taxon>Bacteria</taxon>
        <taxon>Bacillati</taxon>
        <taxon>Bacillota</taxon>
        <taxon>Clostridia</taxon>
        <taxon>Lachnospirales</taxon>
        <taxon>Cellulosilyticaceae</taxon>
        <taxon>Holtiella</taxon>
    </lineage>
</organism>
<keyword evidence="9" id="KW-0969">Cilium</keyword>
<keyword evidence="6" id="KW-0472">Membrane</keyword>
<dbReference type="PANTHER" id="PTHR43484">
    <property type="match status" value="1"/>
</dbReference>
<dbReference type="InterPro" id="IPR001172">
    <property type="entry name" value="FliN_T3SS_HrcQb"/>
</dbReference>
<evidence type="ECO:0000256" key="6">
    <source>
        <dbReference type="ARBA" id="ARBA00023136"/>
    </source>
</evidence>
<dbReference type="RefSeq" id="WP_271012669.1">
    <property type="nucleotide sequence ID" value="NZ_JAQIFT010000049.1"/>
</dbReference>
<comment type="caution">
    <text evidence="9">The sequence shown here is derived from an EMBL/GenBank/DDBJ whole genome shotgun (WGS) entry which is preliminary data.</text>
</comment>
<dbReference type="GO" id="GO:0071973">
    <property type="term" value="P:bacterial-type flagellum-dependent cell motility"/>
    <property type="evidence" value="ECO:0007669"/>
    <property type="project" value="InterPro"/>
</dbReference>
<dbReference type="GO" id="GO:0009425">
    <property type="term" value="C:bacterial-type flagellum basal body"/>
    <property type="evidence" value="ECO:0007669"/>
    <property type="project" value="InterPro"/>
</dbReference>
<dbReference type="SUPFAM" id="SSF103039">
    <property type="entry name" value="CheC-like"/>
    <property type="match status" value="1"/>
</dbReference>
<keyword evidence="9" id="KW-0966">Cell projection</keyword>
<reference evidence="9" key="1">
    <citation type="journal article" date="2023" name="Int. J. Syst. Evol. Microbiol.">
        <title>&lt;i&gt;Holtiella tumoricola&lt;/i&gt; gen. nov. sp. nov., isolated from a human clinical sample.</title>
        <authorList>
            <person name="Allen-Vercoe E."/>
            <person name="Daigneault M.C."/>
            <person name="Vancuren S.J."/>
            <person name="Cochrane K."/>
            <person name="O'Neal L.L."/>
            <person name="Sankaranarayanan K."/>
            <person name="Lawson P.A."/>
        </authorList>
    </citation>
    <scope>NUCLEOTIDE SEQUENCE</scope>
    <source>
        <strain evidence="9">CC70A</strain>
    </source>
</reference>
<dbReference type="Gene3D" id="2.30.330.10">
    <property type="entry name" value="SpoA-like"/>
    <property type="match status" value="1"/>
</dbReference>
<dbReference type="GO" id="GO:0016787">
    <property type="term" value="F:hydrolase activity"/>
    <property type="evidence" value="ECO:0007669"/>
    <property type="project" value="InterPro"/>
</dbReference>
<keyword evidence="10" id="KW-1185">Reference proteome</keyword>
<keyword evidence="3" id="KW-1003">Cell membrane</keyword>
<dbReference type="NCBIfam" id="NF005995">
    <property type="entry name" value="PRK08119.1"/>
    <property type="match status" value="1"/>
</dbReference>
<comment type="subcellular location">
    <subcellularLocation>
        <location evidence="1">Cell membrane</location>
        <topology evidence="1">Peripheral membrane protein</topology>
        <orientation evidence="1">Cytoplasmic side</orientation>
    </subcellularLocation>
</comment>
<evidence type="ECO:0000256" key="3">
    <source>
        <dbReference type="ARBA" id="ARBA00022475"/>
    </source>
</evidence>
<feature type="domain" description="CheC-like protein" evidence="8">
    <location>
        <begin position="132"/>
        <end position="164"/>
    </location>
</feature>
<dbReference type="Proteomes" id="UP001169242">
    <property type="component" value="Unassembled WGS sequence"/>
</dbReference>
<dbReference type="AlphaFoldDB" id="A0AA42DPY3"/>
<evidence type="ECO:0000313" key="10">
    <source>
        <dbReference type="Proteomes" id="UP001169242"/>
    </source>
</evidence>
<dbReference type="InterPro" id="IPR036429">
    <property type="entry name" value="SpoA-like_sf"/>
</dbReference>
<gene>
    <name evidence="9" type="primary">fliY</name>
    <name evidence="9" type="ORF">PBV87_13985</name>
</gene>
<dbReference type="GO" id="GO:0005886">
    <property type="term" value="C:plasma membrane"/>
    <property type="evidence" value="ECO:0007669"/>
    <property type="project" value="UniProtKB-SubCell"/>
</dbReference>
<evidence type="ECO:0000313" key="9">
    <source>
        <dbReference type="EMBL" id="MDA3732598.1"/>
    </source>
</evidence>
<dbReference type="SUPFAM" id="SSF101801">
    <property type="entry name" value="Surface presentation of antigens (SPOA)"/>
    <property type="match status" value="1"/>
</dbReference>
<evidence type="ECO:0000256" key="1">
    <source>
        <dbReference type="ARBA" id="ARBA00004413"/>
    </source>
</evidence>
<dbReference type="PANTHER" id="PTHR43484:SF1">
    <property type="entry name" value="FLAGELLAR MOTOR SWITCH PROTEIN FLIN"/>
    <property type="match status" value="1"/>
</dbReference>
<evidence type="ECO:0000259" key="7">
    <source>
        <dbReference type="Pfam" id="PF01052"/>
    </source>
</evidence>
<dbReference type="GO" id="GO:0003774">
    <property type="term" value="F:cytoskeletal motor activity"/>
    <property type="evidence" value="ECO:0007669"/>
    <property type="project" value="InterPro"/>
</dbReference>
<dbReference type="CDD" id="cd17907">
    <property type="entry name" value="FliY_FliN-Y"/>
    <property type="match status" value="1"/>
</dbReference>
<dbReference type="Pfam" id="PF01052">
    <property type="entry name" value="FliMN_C"/>
    <property type="match status" value="1"/>
</dbReference>
<dbReference type="Gene3D" id="3.40.1550.10">
    <property type="entry name" value="CheC-like"/>
    <property type="match status" value="1"/>
</dbReference>
<proteinExistence type="inferred from homology"/>
<sequence>MTGEMLSQEEINALLGGLVSNDEISSGSDEVLTPEEIDALGEIGNISMGTAATTLFALLNHKVMITTPIVEVMTLESFKSQVTDDLIAVSVGYTEGLTGTNLMILNQNDVKIIADLMMGGPGQASDEPISELHLSAIAEAMNQMIGSSSTSLSQMFSKKIDISPSEAIQLNYAQEELVKILGSADPIVKISFRMQVEENIIDSQLMQVLPIKFAKSLVSNLFAGSMEADIQVEATQAVTEDVQQPSSYIESVSHNESMPSATEPMPQVMANEYGQAGSSYPQQGYPHMGYPQPGYAQPDYSQQMGSYPNQMPNYGVPEVRPTQTLRDIEVQKPEFPNFGAPQQVYPKENMDVLMDVSLEVSVELGRTQKKIKEILEFGPGSVVELDHIAGEPVNVLVNGKFIAKGEVVVIDENFGIRITDIINPESRI</sequence>
<dbReference type="InterPro" id="IPR051469">
    <property type="entry name" value="FliN/MopA/SpaO"/>
</dbReference>
<protein>
    <submittedName>
        <fullName evidence="9">Flagellar motor switch phosphatase FliY</fullName>
    </submittedName>
</protein>